<dbReference type="EC" id="2.7.7.7" evidence="1"/>
<sequence>MAAVRIDFYVLEANATDGRLRLACKIIDRAYRSGHSVYLWTRDDQESGLLDDLLWTFSQSSFIPHVRNNGNSDLTAPVRIGHHPPQSGSAEVVVSVADQPVEDYSNFVRIAEVVGFDEIEKQSGRSRFKFYRDQGLELETHRITL</sequence>
<evidence type="ECO:0000313" key="1">
    <source>
        <dbReference type="EMBL" id="CUS50196.1"/>
    </source>
</evidence>
<dbReference type="Pfam" id="PF04364">
    <property type="entry name" value="DNA_pol3_chi"/>
    <property type="match status" value="1"/>
</dbReference>
<organism evidence="1">
    <name type="scientific">hydrothermal vent metagenome</name>
    <dbReference type="NCBI Taxonomy" id="652676"/>
    <lineage>
        <taxon>unclassified sequences</taxon>
        <taxon>metagenomes</taxon>
        <taxon>ecological metagenomes</taxon>
    </lineage>
</organism>
<dbReference type="Gene3D" id="3.40.50.10110">
    <property type="entry name" value="DNA polymerase III subunit chi"/>
    <property type="match status" value="1"/>
</dbReference>
<reference evidence="1" key="1">
    <citation type="submission" date="2015-10" db="EMBL/GenBank/DDBJ databases">
        <authorList>
            <person name="Gilbert D.G."/>
        </authorList>
    </citation>
    <scope>NUCLEOTIDE SEQUENCE</scope>
</reference>
<dbReference type="GO" id="GO:0006260">
    <property type="term" value="P:DNA replication"/>
    <property type="evidence" value="ECO:0007669"/>
    <property type="project" value="InterPro"/>
</dbReference>
<dbReference type="AlphaFoldDB" id="A0A160TP72"/>
<dbReference type="InterPro" id="IPR036768">
    <property type="entry name" value="PolIII_chi_sf"/>
</dbReference>
<keyword evidence="1" id="KW-0548">Nucleotidyltransferase</keyword>
<dbReference type="GO" id="GO:0032298">
    <property type="term" value="P:positive regulation of DNA-templated DNA replication initiation"/>
    <property type="evidence" value="ECO:0007669"/>
    <property type="project" value="TreeGrafter"/>
</dbReference>
<dbReference type="GO" id="GO:0003887">
    <property type="term" value="F:DNA-directed DNA polymerase activity"/>
    <property type="evidence" value="ECO:0007669"/>
    <property type="project" value="UniProtKB-EC"/>
</dbReference>
<protein>
    <submittedName>
        <fullName evidence="1">DNA polymerase III chi subunit</fullName>
        <ecNumber evidence="1">2.7.7.7</ecNumber>
    </submittedName>
</protein>
<dbReference type="EMBL" id="CZRL01000012">
    <property type="protein sequence ID" value="CUS50196.1"/>
    <property type="molecule type" value="Genomic_DNA"/>
</dbReference>
<dbReference type="InterPro" id="IPR007459">
    <property type="entry name" value="DNA_pol3_chi"/>
</dbReference>
<gene>
    <name evidence="1" type="ORF">MGWOODY_XGa1665</name>
</gene>
<accession>A0A160TP72</accession>
<proteinExistence type="predicted"/>
<dbReference type="GO" id="GO:0003677">
    <property type="term" value="F:DNA binding"/>
    <property type="evidence" value="ECO:0007669"/>
    <property type="project" value="InterPro"/>
</dbReference>
<keyword evidence="1" id="KW-0808">Transferase</keyword>
<name>A0A160TP72_9ZZZZ</name>
<dbReference type="PANTHER" id="PTHR38767:SF1">
    <property type="entry name" value="DNA POLYMERASE III SUBUNIT CHI"/>
    <property type="match status" value="1"/>
</dbReference>
<dbReference type="SUPFAM" id="SSF102400">
    <property type="entry name" value="DNA polymerase III chi subunit"/>
    <property type="match status" value="1"/>
</dbReference>
<dbReference type="PANTHER" id="PTHR38767">
    <property type="entry name" value="DNA POLYMERASE III SUBUNIT CHI"/>
    <property type="match status" value="1"/>
</dbReference>